<reference evidence="1 2" key="1">
    <citation type="submission" date="2020-07" db="EMBL/GenBank/DDBJ databases">
        <title>Sequencing the genomes of 1000 actinobacteria strains.</title>
        <authorList>
            <person name="Klenk H.-P."/>
        </authorList>
    </citation>
    <scope>NUCLEOTIDE SEQUENCE [LARGE SCALE GENOMIC DNA]</scope>
    <source>
        <strain evidence="1 2">DSM 8598</strain>
    </source>
</reference>
<gene>
    <name evidence="1" type="ORF">BJY17_003307</name>
</gene>
<evidence type="ECO:0000313" key="1">
    <source>
        <dbReference type="EMBL" id="NYG22560.1"/>
    </source>
</evidence>
<name>A0A852X1W8_9MICO</name>
<comment type="caution">
    <text evidence="1">The sequence shown here is derived from an EMBL/GenBank/DDBJ whole genome shotgun (WGS) entry which is preliminary data.</text>
</comment>
<protein>
    <submittedName>
        <fullName evidence="1">Uncharacterized protein</fullName>
    </submittedName>
</protein>
<dbReference type="EMBL" id="JACCFI010000001">
    <property type="protein sequence ID" value="NYG22560.1"/>
    <property type="molecule type" value="Genomic_DNA"/>
</dbReference>
<organism evidence="1 2">
    <name type="scientific">Agromyces hippuratus</name>
    <dbReference type="NCBI Taxonomy" id="286438"/>
    <lineage>
        <taxon>Bacteria</taxon>
        <taxon>Bacillati</taxon>
        <taxon>Actinomycetota</taxon>
        <taxon>Actinomycetes</taxon>
        <taxon>Micrococcales</taxon>
        <taxon>Microbacteriaceae</taxon>
        <taxon>Agromyces</taxon>
    </lineage>
</organism>
<dbReference type="RefSeq" id="WP_179552352.1">
    <property type="nucleotide sequence ID" value="NZ_JACCFI010000001.1"/>
</dbReference>
<keyword evidence="2" id="KW-1185">Reference proteome</keyword>
<sequence>MYLSEDYLVFELHHRGEERLNRELEQRRRIADRDAESAAAQVTDVSRPPFLVRWRRRLALSTTAVFGAGHGGGPAPVAS</sequence>
<proteinExistence type="predicted"/>
<evidence type="ECO:0000313" key="2">
    <source>
        <dbReference type="Proteomes" id="UP000549066"/>
    </source>
</evidence>
<dbReference type="AlphaFoldDB" id="A0A852X1W8"/>
<accession>A0A852X1W8</accession>
<dbReference type="Proteomes" id="UP000549066">
    <property type="component" value="Unassembled WGS sequence"/>
</dbReference>